<organism evidence="2 3">
    <name type="scientific">Vibrio quintilis</name>
    <dbReference type="NCBI Taxonomy" id="1117707"/>
    <lineage>
        <taxon>Bacteria</taxon>
        <taxon>Pseudomonadati</taxon>
        <taxon>Pseudomonadota</taxon>
        <taxon>Gammaproteobacteria</taxon>
        <taxon>Vibrionales</taxon>
        <taxon>Vibrionaceae</taxon>
        <taxon>Vibrio</taxon>
    </lineage>
</organism>
<dbReference type="Proteomes" id="UP000184600">
    <property type="component" value="Unassembled WGS sequence"/>
</dbReference>
<sequence length="280" mass="31834">MRYFTEEQFTLNQHITINTVIYGHNRPDFSRNSIICLSGFGCDHYNFLWLAEQLCRDFNMVLIDNRGTGKSSPAYKNYEIKDLAHDALEVVNALNLTTFHIAGISMGGFIAQELALMAKERVKSLSLLCTSSGGDDFISIPQTTEEELRTSFALEEPLRSNIILQATVHPKVVKQKQELFQEILKLRTSHPADVEQAIFQKRAIDLFLSKSLPLAQLTIPVLVMTGANDRHVNPENSKRISRKIKSSKLIMVEEADHQFFLEKADEVSDKLRTFWESLTS</sequence>
<dbReference type="AlphaFoldDB" id="A0A1M7YPV0"/>
<evidence type="ECO:0000313" key="3">
    <source>
        <dbReference type="Proteomes" id="UP000184600"/>
    </source>
</evidence>
<dbReference type="PRINTS" id="PR00111">
    <property type="entry name" value="ABHYDROLASE"/>
</dbReference>
<dbReference type="Gene3D" id="3.40.50.1820">
    <property type="entry name" value="alpha/beta hydrolase"/>
    <property type="match status" value="1"/>
</dbReference>
<dbReference type="OrthoDB" id="9780765at2"/>
<keyword evidence="2" id="KW-0378">Hydrolase</keyword>
<dbReference type="EMBL" id="FRFG01000005">
    <property type="protein sequence ID" value="SHO54651.1"/>
    <property type="molecule type" value="Genomic_DNA"/>
</dbReference>
<dbReference type="InterPro" id="IPR029058">
    <property type="entry name" value="AB_hydrolase_fold"/>
</dbReference>
<accession>A0A1M7YPV0</accession>
<dbReference type="PANTHER" id="PTHR43798">
    <property type="entry name" value="MONOACYLGLYCEROL LIPASE"/>
    <property type="match status" value="1"/>
</dbReference>
<gene>
    <name evidence="2" type="primary">lip1</name>
    <name evidence="2" type="ORF">VQ7734_00365</name>
</gene>
<dbReference type="RefSeq" id="WP_073579556.1">
    <property type="nucleotide sequence ID" value="NZ_AP024898.1"/>
</dbReference>
<dbReference type="InterPro" id="IPR050266">
    <property type="entry name" value="AB_hydrolase_sf"/>
</dbReference>
<protein>
    <submittedName>
        <fullName evidence="2">Lipase 1</fullName>
        <ecNumber evidence="2">3.1.1.3</ecNumber>
    </submittedName>
</protein>
<evidence type="ECO:0000259" key="1">
    <source>
        <dbReference type="Pfam" id="PF00561"/>
    </source>
</evidence>
<dbReference type="EC" id="3.1.1.3" evidence="2"/>
<feature type="domain" description="AB hydrolase-1" evidence="1">
    <location>
        <begin position="33"/>
        <end position="264"/>
    </location>
</feature>
<dbReference type="Pfam" id="PF00561">
    <property type="entry name" value="Abhydrolase_1"/>
    <property type="match status" value="1"/>
</dbReference>
<dbReference type="STRING" id="1117707.VQ7734_00365"/>
<dbReference type="SUPFAM" id="SSF53474">
    <property type="entry name" value="alpha/beta-Hydrolases"/>
    <property type="match status" value="1"/>
</dbReference>
<dbReference type="InterPro" id="IPR000073">
    <property type="entry name" value="AB_hydrolase_1"/>
</dbReference>
<proteinExistence type="predicted"/>
<keyword evidence="3" id="KW-1185">Reference proteome</keyword>
<dbReference type="GO" id="GO:0004806">
    <property type="term" value="F:triacylglycerol lipase activity"/>
    <property type="evidence" value="ECO:0007669"/>
    <property type="project" value="UniProtKB-EC"/>
</dbReference>
<reference evidence="3" key="1">
    <citation type="submission" date="2016-12" db="EMBL/GenBank/DDBJ databases">
        <authorList>
            <person name="Rodrigo-Torres L."/>
            <person name="Arahal R.D."/>
            <person name="Lucena T."/>
        </authorList>
    </citation>
    <scope>NUCLEOTIDE SEQUENCE [LARGE SCALE GENOMIC DNA]</scope>
</reference>
<name>A0A1M7YPV0_9VIBR</name>
<evidence type="ECO:0000313" key="2">
    <source>
        <dbReference type="EMBL" id="SHO54651.1"/>
    </source>
</evidence>